<dbReference type="Pfam" id="PF19494">
    <property type="entry name" value="DUF6029"/>
    <property type="match status" value="1"/>
</dbReference>
<dbReference type="Proteomes" id="UP000787419">
    <property type="component" value="Unassembled WGS sequence"/>
</dbReference>
<name>A0A9D5WXL6_9BACT</name>
<evidence type="ECO:0000313" key="1">
    <source>
        <dbReference type="EMBL" id="MBF1447878.1"/>
    </source>
</evidence>
<gene>
    <name evidence="1" type="ORF">HXN55_10965</name>
</gene>
<reference evidence="1" key="1">
    <citation type="submission" date="2020-04" db="EMBL/GenBank/DDBJ databases">
        <title>Deep metagenomics examines the oral microbiome during advanced dental caries in children, revealing novel taxa and co-occurrences with host molecules.</title>
        <authorList>
            <person name="Baker J.L."/>
            <person name="Morton J.T."/>
            <person name="Dinis M."/>
            <person name="Alvarez R."/>
            <person name="Tran N.C."/>
            <person name="Knight R."/>
            <person name="Edlund A."/>
        </authorList>
    </citation>
    <scope>NUCLEOTIDE SEQUENCE</scope>
    <source>
        <strain evidence="1">JCVI_32_bin.50</strain>
    </source>
</reference>
<proteinExistence type="predicted"/>
<organism evidence="1 2">
    <name type="scientific">Prevotella nigrescens</name>
    <dbReference type="NCBI Taxonomy" id="28133"/>
    <lineage>
        <taxon>Bacteria</taxon>
        <taxon>Pseudomonadati</taxon>
        <taxon>Bacteroidota</taxon>
        <taxon>Bacteroidia</taxon>
        <taxon>Bacteroidales</taxon>
        <taxon>Prevotellaceae</taxon>
        <taxon>Prevotella</taxon>
    </lineage>
</organism>
<evidence type="ECO:0000313" key="2">
    <source>
        <dbReference type="Proteomes" id="UP000787419"/>
    </source>
</evidence>
<dbReference type="EMBL" id="JABZTM010000162">
    <property type="protein sequence ID" value="MBF1447878.1"/>
    <property type="molecule type" value="Genomic_DNA"/>
</dbReference>
<comment type="caution">
    <text evidence="1">The sequence shown here is derived from an EMBL/GenBank/DDBJ whole genome shotgun (WGS) entry which is preliminary data.</text>
</comment>
<sequence length="95" mass="10738">RGEVQYLSTKGDQGNWWFGLLELAIVPHWMFTVSDMYNSGETKLHYYQGLVTFNAGAHRLQVGYGRTRAGFNCSGGVCRYIPASRGVTVSYNYNF</sequence>
<accession>A0A9D5WXL6</accession>
<dbReference type="InterPro" id="IPR046070">
    <property type="entry name" value="DUF6029"/>
</dbReference>
<dbReference type="AlphaFoldDB" id="A0A9D5WXL6"/>
<protein>
    <submittedName>
        <fullName evidence="1">Uncharacterized protein</fullName>
    </submittedName>
</protein>
<feature type="non-terminal residue" evidence="1">
    <location>
        <position position="1"/>
    </location>
</feature>
<dbReference type="RefSeq" id="WP_278491177.1">
    <property type="nucleotide sequence ID" value="NZ_JABZTM010000162.1"/>
</dbReference>